<keyword evidence="2 6" id="KW-0689">Ribosomal protein</keyword>
<evidence type="ECO:0000256" key="5">
    <source>
        <dbReference type="ARBA" id="ARBA00035525"/>
    </source>
</evidence>
<name>A0A2H0BIY3_9BACT</name>
<evidence type="ECO:0000256" key="4">
    <source>
        <dbReference type="ARBA" id="ARBA00035258"/>
    </source>
</evidence>
<comment type="similarity">
    <text evidence="1">Belongs to the universal ribosomal protein uS8 family.</text>
</comment>
<protein>
    <recommendedName>
        <fullName evidence="4">Small ribosomal subunit protein uS8</fullName>
    </recommendedName>
    <alternativeName>
        <fullName evidence="5">30S ribosomal protein S8</fullName>
    </alternativeName>
</protein>
<proteinExistence type="inferred from homology"/>
<dbReference type="Proteomes" id="UP000229847">
    <property type="component" value="Unassembled WGS sequence"/>
</dbReference>
<keyword evidence="3" id="KW-0687">Ribonucleoprotein</keyword>
<dbReference type="InterPro" id="IPR035987">
    <property type="entry name" value="Ribosomal_uS8_sf"/>
</dbReference>
<dbReference type="GO" id="GO:0006412">
    <property type="term" value="P:translation"/>
    <property type="evidence" value="ECO:0007669"/>
    <property type="project" value="InterPro"/>
</dbReference>
<organism evidence="6 7">
    <name type="scientific">Candidatus Woesebacteria bacterium CG22_combo_CG10-13_8_21_14_all_39_10</name>
    <dbReference type="NCBI Taxonomy" id="1975059"/>
    <lineage>
        <taxon>Bacteria</taxon>
        <taxon>Candidatus Woeseibacteriota</taxon>
    </lineage>
</organism>
<dbReference type="GO" id="GO:0003735">
    <property type="term" value="F:structural constituent of ribosome"/>
    <property type="evidence" value="ECO:0007669"/>
    <property type="project" value="InterPro"/>
</dbReference>
<comment type="caution">
    <text evidence="6">The sequence shown here is derived from an EMBL/GenBank/DDBJ whole genome shotgun (WGS) entry which is preliminary data.</text>
</comment>
<evidence type="ECO:0000256" key="1">
    <source>
        <dbReference type="ARBA" id="ARBA00006471"/>
    </source>
</evidence>
<dbReference type="Gene3D" id="3.30.1370.30">
    <property type="match status" value="1"/>
</dbReference>
<sequence length="127" mass="13858">MSETNYPVGDFLIRIKNAAQAKNREVKDSATKKKVAIAKALEAAGFIEEVKSKGGVLSLSLTFSHKSPVLMDIKLVSKPGKRVYFKLSNIEAKRGPSIYLISTPRGILTTKEVKKVGLGGEIIAEIW</sequence>
<dbReference type="Gene3D" id="3.30.1490.10">
    <property type="match status" value="1"/>
</dbReference>
<accession>A0A2H0BIY3</accession>
<evidence type="ECO:0000256" key="3">
    <source>
        <dbReference type="ARBA" id="ARBA00023274"/>
    </source>
</evidence>
<evidence type="ECO:0000313" key="6">
    <source>
        <dbReference type="EMBL" id="PIP57519.1"/>
    </source>
</evidence>
<dbReference type="InterPro" id="IPR000630">
    <property type="entry name" value="Ribosomal_uS8"/>
</dbReference>
<dbReference type="SUPFAM" id="SSF56047">
    <property type="entry name" value="Ribosomal protein S8"/>
    <property type="match status" value="1"/>
</dbReference>
<dbReference type="GO" id="GO:1990904">
    <property type="term" value="C:ribonucleoprotein complex"/>
    <property type="evidence" value="ECO:0007669"/>
    <property type="project" value="UniProtKB-KW"/>
</dbReference>
<dbReference type="GO" id="GO:0005840">
    <property type="term" value="C:ribosome"/>
    <property type="evidence" value="ECO:0007669"/>
    <property type="project" value="UniProtKB-KW"/>
</dbReference>
<dbReference type="AlphaFoldDB" id="A0A2H0BIY3"/>
<dbReference type="Pfam" id="PF00410">
    <property type="entry name" value="Ribosomal_S8"/>
    <property type="match status" value="1"/>
</dbReference>
<reference evidence="6 7" key="1">
    <citation type="submission" date="2017-09" db="EMBL/GenBank/DDBJ databases">
        <title>Depth-based differentiation of microbial function through sediment-hosted aquifers and enrichment of novel symbionts in the deep terrestrial subsurface.</title>
        <authorList>
            <person name="Probst A.J."/>
            <person name="Ladd B."/>
            <person name="Jarett J.K."/>
            <person name="Geller-Mcgrath D.E."/>
            <person name="Sieber C.M."/>
            <person name="Emerson J.B."/>
            <person name="Anantharaman K."/>
            <person name="Thomas B.C."/>
            <person name="Malmstrom R."/>
            <person name="Stieglmeier M."/>
            <person name="Klingl A."/>
            <person name="Woyke T."/>
            <person name="Ryan C.M."/>
            <person name="Banfield J.F."/>
        </authorList>
    </citation>
    <scope>NUCLEOTIDE SEQUENCE [LARGE SCALE GENOMIC DNA]</scope>
    <source>
        <strain evidence="6">CG22_combo_CG10-13_8_21_14_all_39_10</strain>
    </source>
</reference>
<gene>
    <name evidence="6" type="primary">rpsH</name>
    <name evidence="6" type="ORF">COX03_02645</name>
</gene>
<evidence type="ECO:0000313" key="7">
    <source>
        <dbReference type="Proteomes" id="UP000229847"/>
    </source>
</evidence>
<dbReference type="EMBL" id="PCSW01000081">
    <property type="protein sequence ID" value="PIP57519.1"/>
    <property type="molecule type" value="Genomic_DNA"/>
</dbReference>
<evidence type="ECO:0000256" key="2">
    <source>
        <dbReference type="ARBA" id="ARBA00022980"/>
    </source>
</evidence>